<feature type="transmembrane region" description="Helical" evidence="9">
    <location>
        <begin position="297"/>
        <end position="315"/>
    </location>
</feature>
<dbReference type="NCBIfam" id="TIGR00688">
    <property type="entry name" value="rarD"/>
    <property type="match status" value="1"/>
</dbReference>
<dbReference type="InterPro" id="IPR000620">
    <property type="entry name" value="EamA_dom"/>
</dbReference>
<dbReference type="SUPFAM" id="SSF103481">
    <property type="entry name" value="Multidrug resistance efflux transporter EmrE"/>
    <property type="match status" value="2"/>
</dbReference>
<feature type="transmembrane region" description="Helical" evidence="9">
    <location>
        <begin position="243"/>
        <end position="264"/>
    </location>
</feature>
<keyword evidence="6 9" id="KW-1133">Transmembrane helix</keyword>
<evidence type="ECO:0000313" key="11">
    <source>
        <dbReference type="EMBL" id="MBM7478363.1"/>
    </source>
</evidence>
<dbReference type="Proteomes" id="UP000698059">
    <property type="component" value="Unassembled WGS sequence"/>
</dbReference>
<protein>
    <submittedName>
        <fullName evidence="11">Chloramphenicol-sensitive protein RarD</fullName>
    </submittedName>
</protein>
<name>A0ABS2LD67_9CELL</name>
<feature type="transmembrane region" description="Helical" evidence="9">
    <location>
        <begin position="271"/>
        <end position="291"/>
    </location>
</feature>
<reference evidence="11 12" key="1">
    <citation type="submission" date="2021-01" db="EMBL/GenBank/DDBJ databases">
        <title>Sequencing the genomes of 1000 actinobacteria strains.</title>
        <authorList>
            <person name="Klenk H.-P."/>
        </authorList>
    </citation>
    <scope>NUCLEOTIDE SEQUENCE [LARGE SCALE GENOMIC DNA]</scope>
    <source>
        <strain evidence="11 12">DSM 46000</strain>
    </source>
</reference>
<dbReference type="RefSeq" id="WP_205306447.1">
    <property type="nucleotide sequence ID" value="NZ_BAAAVF010000019.1"/>
</dbReference>
<proteinExistence type="inferred from homology"/>
<dbReference type="PANTHER" id="PTHR22911:SF137">
    <property type="entry name" value="SOLUTE CARRIER FAMILY 35 MEMBER G2-RELATED"/>
    <property type="match status" value="1"/>
</dbReference>
<evidence type="ECO:0000256" key="5">
    <source>
        <dbReference type="ARBA" id="ARBA00022692"/>
    </source>
</evidence>
<feature type="transmembrane region" description="Helical" evidence="9">
    <location>
        <begin position="215"/>
        <end position="237"/>
    </location>
</feature>
<evidence type="ECO:0000256" key="9">
    <source>
        <dbReference type="SAM" id="Phobius"/>
    </source>
</evidence>
<evidence type="ECO:0000259" key="10">
    <source>
        <dbReference type="Pfam" id="PF00892"/>
    </source>
</evidence>
<keyword evidence="5 9" id="KW-0812">Transmembrane</keyword>
<evidence type="ECO:0000256" key="8">
    <source>
        <dbReference type="SAM" id="MobiDB-lite"/>
    </source>
</evidence>
<comment type="caution">
    <text evidence="11">The sequence shown here is derived from an EMBL/GenBank/DDBJ whole genome shotgun (WGS) entry which is preliminary data.</text>
</comment>
<feature type="domain" description="EamA" evidence="10">
    <location>
        <begin position="36"/>
        <end position="172"/>
    </location>
</feature>
<feature type="transmembrane region" description="Helical" evidence="9">
    <location>
        <begin position="132"/>
        <end position="149"/>
    </location>
</feature>
<feature type="transmembrane region" description="Helical" evidence="9">
    <location>
        <begin position="67"/>
        <end position="88"/>
    </location>
</feature>
<comment type="similarity">
    <text evidence="2">Belongs to the EamA transporter family.</text>
</comment>
<feature type="compositionally biased region" description="Low complexity" evidence="8">
    <location>
        <begin position="13"/>
        <end position="27"/>
    </location>
</feature>
<keyword evidence="3" id="KW-0813">Transport</keyword>
<keyword evidence="7 9" id="KW-0472">Membrane</keyword>
<feature type="transmembrane region" description="Helical" evidence="9">
    <location>
        <begin position="179"/>
        <end position="195"/>
    </location>
</feature>
<evidence type="ECO:0000256" key="6">
    <source>
        <dbReference type="ARBA" id="ARBA00022989"/>
    </source>
</evidence>
<dbReference type="InterPro" id="IPR004626">
    <property type="entry name" value="RarD"/>
</dbReference>
<comment type="subcellular location">
    <subcellularLocation>
        <location evidence="1">Cell membrane</location>
        <topology evidence="1">Multi-pass membrane protein</topology>
    </subcellularLocation>
</comment>
<sequence>MSHTPQPSAHDLSATTGTPSGTATGSPGGAAPLDRLGLTLGAGAYVLWGGMPLFFPLLQPAGPLEIIGHRVVWSLLFCLLLLLVMRQFPAYRAAFRSRRTVGLLAIASVLVATNWTVYVYGVLSGHVLDAALGYFINPLVTVLLAVLVLKERLRPAQWVALGIGTAAVVILTIGVGQLPWIALTLATSFGLYGLVKNRVGRDVDALPGLAVETTLLFPVALGYLVFLGITGTGTFAAEGTGHALLLASSGVVTALPLLMFGSAARRLPLSLVGMLQYLAPVLQFLVGLLVFHESMPPARWAGFSLVWLALIVLSVDGLRAMRASRLAAR</sequence>
<evidence type="ECO:0000256" key="7">
    <source>
        <dbReference type="ARBA" id="ARBA00023136"/>
    </source>
</evidence>
<evidence type="ECO:0000313" key="12">
    <source>
        <dbReference type="Proteomes" id="UP000698059"/>
    </source>
</evidence>
<organism evidence="11 12">
    <name type="scientific">Oerskovia jenensis</name>
    <dbReference type="NCBI Taxonomy" id="162169"/>
    <lineage>
        <taxon>Bacteria</taxon>
        <taxon>Bacillati</taxon>
        <taxon>Actinomycetota</taxon>
        <taxon>Actinomycetes</taxon>
        <taxon>Micrococcales</taxon>
        <taxon>Cellulomonadaceae</taxon>
        <taxon>Oerskovia</taxon>
    </lineage>
</organism>
<feature type="transmembrane region" description="Helical" evidence="9">
    <location>
        <begin position="100"/>
        <end position="120"/>
    </location>
</feature>
<evidence type="ECO:0000256" key="4">
    <source>
        <dbReference type="ARBA" id="ARBA00022475"/>
    </source>
</evidence>
<evidence type="ECO:0000256" key="2">
    <source>
        <dbReference type="ARBA" id="ARBA00007362"/>
    </source>
</evidence>
<feature type="transmembrane region" description="Helical" evidence="9">
    <location>
        <begin position="156"/>
        <end position="173"/>
    </location>
</feature>
<feature type="region of interest" description="Disordered" evidence="8">
    <location>
        <begin position="1"/>
        <end position="27"/>
    </location>
</feature>
<dbReference type="EMBL" id="JAFBBO010000001">
    <property type="protein sequence ID" value="MBM7478363.1"/>
    <property type="molecule type" value="Genomic_DNA"/>
</dbReference>
<keyword evidence="4" id="KW-1003">Cell membrane</keyword>
<gene>
    <name evidence="11" type="ORF">JOD49_001283</name>
</gene>
<dbReference type="PANTHER" id="PTHR22911">
    <property type="entry name" value="ACYL-MALONYL CONDENSING ENZYME-RELATED"/>
    <property type="match status" value="1"/>
</dbReference>
<evidence type="ECO:0000256" key="1">
    <source>
        <dbReference type="ARBA" id="ARBA00004651"/>
    </source>
</evidence>
<dbReference type="InterPro" id="IPR037185">
    <property type="entry name" value="EmrE-like"/>
</dbReference>
<evidence type="ECO:0000256" key="3">
    <source>
        <dbReference type="ARBA" id="ARBA00022448"/>
    </source>
</evidence>
<accession>A0ABS2LD67</accession>
<dbReference type="Pfam" id="PF00892">
    <property type="entry name" value="EamA"/>
    <property type="match status" value="1"/>
</dbReference>
<keyword evidence="12" id="KW-1185">Reference proteome</keyword>